<dbReference type="PANTHER" id="PTHR44591:SF14">
    <property type="entry name" value="PROTEIN PILG"/>
    <property type="match status" value="1"/>
</dbReference>
<keyword evidence="1 3" id="KW-0597">Phosphoprotein</keyword>
<dbReference type="SUPFAM" id="SSF52172">
    <property type="entry name" value="CheY-like"/>
    <property type="match status" value="1"/>
</dbReference>
<comment type="caution">
    <text evidence="5">The sequence shown here is derived from an EMBL/GenBank/DDBJ whole genome shotgun (WGS) entry which is preliminary data.</text>
</comment>
<dbReference type="Pfam" id="PF00072">
    <property type="entry name" value="Response_reg"/>
    <property type="match status" value="1"/>
</dbReference>
<evidence type="ECO:0000313" key="6">
    <source>
        <dbReference type="Proteomes" id="UP000658514"/>
    </source>
</evidence>
<evidence type="ECO:0000259" key="4">
    <source>
        <dbReference type="PROSITE" id="PS50110"/>
    </source>
</evidence>
<dbReference type="InterPro" id="IPR050595">
    <property type="entry name" value="Bact_response_regulator"/>
</dbReference>
<accession>A0ABR8AG47</accession>
<dbReference type="RefSeq" id="WP_190547133.1">
    <property type="nucleotide sequence ID" value="NZ_CAWPNO010000070.1"/>
</dbReference>
<protein>
    <submittedName>
        <fullName evidence="5">Response regulator</fullName>
    </submittedName>
</protein>
<keyword evidence="2" id="KW-0902">Two-component regulatory system</keyword>
<dbReference type="InterPro" id="IPR011006">
    <property type="entry name" value="CheY-like_superfamily"/>
</dbReference>
<proteinExistence type="predicted"/>
<dbReference type="InterPro" id="IPR001789">
    <property type="entry name" value="Sig_transdc_resp-reg_receiver"/>
</dbReference>
<dbReference type="SMART" id="SM00448">
    <property type="entry name" value="REC"/>
    <property type="match status" value="1"/>
</dbReference>
<evidence type="ECO:0000256" key="2">
    <source>
        <dbReference type="ARBA" id="ARBA00023012"/>
    </source>
</evidence>
<dbReference type="PROSITE" id="PS50110">
    <property type="entry name" value="RESPONSE_REGULATORY"/>
    <property type="match status" value="1"/>
</dbReference>
<feature type="domain" description="Response regulatory" evidence="4">
    <location>
        <begin position="3"/>
        <end position="119"/>
    </location>
</feature>
<keyword evidence="6" id="KW-1185">Reference proteome</keyword>
<name>A0ABR8AG47_9CYAN</name>
<dbReference type="Gene3D" id="3.40.50.2300">
    <property type="match status" value="1"/>
</dbReference>
<organism evidence="5 6">
    <name type="scientific">Calothrix parietina FACHB-288</name>
    <dbReference type="NCBI Taxonomy" id="2692896"/>
    <lineage>
        <taxon>Bacteria</taxon>
        <taxon>Bacillati</taxon>
        <taxon>Cyanobacteriota</taxon>
        <taxon>Cyanophyceae</taxon>
        <taxon>Nostocales</taxon>
        <taxon>Calotrichaceae</taxon>
        <taxon>Calothrix</taxon>
    </lineage>
</organism>
<dbReference type="Proteomes" id="UP000658514">
    <property type="component" value="Unassembled WGS sequence"/>
</dbReference>
<dbReference type="PANTHER" id="PTHR44591">
    <property type="entry name" value="STRESS RESPONSE REGULATOR PROTEIN 1"/>
    <property type="match status" value="1"/>
</dbReference>
<sequence>MTTVLVVEDGLTDLEILTRYLQQAGYSVICAKSSEEAQDKIVNSRPDLIFLDVILPGKSGYEICRELKSDPTTSKIPVVFCSTKNSDVDKIWGNMLGAEAYISKPIDKDELAVTLQQIAKHSN</sequence>
<evidence type="ECO:0000313" key="5">
    <source>
        <dbReference type="EMBL" id="MBD2198175.1"/>
    </source>
</evidence>
<gene>
    <name evidence="5" type="ORF">H6G24_22145</name>
</gene>
<evidence type="ECO:0000256" key="3">
    <source>
        <dbReference type="PROSITE-ProRule" id="PRU00169"/>
    </source>
</evidence>
<feature type="modified residue" description="4-aspartylphosphate" evidence="3">
    <location>
        <position position="52"/>
    </location>
</feature>
<dbReference type="EMBL" id="JACJQH010000037">
    <property type="protein sequence ID" value="MBD2198175.1"/>
    <property type="molecule type" value="Genomic_DNA"/>
</dbReference>
<reference evidence="5 6" key="1">
    <citation type="journal article" date="2020" name="ISME J.">
        <title>Comparative genomics reveals insights into cyanobacterial evolution and habitat adaptation.</title>
        <authorList>
            <person name="Chen M.Y."/>
            <person name="Teng W.K."/>
            <person name="Zhao L."/>
            <person name="Hu C.X."/>
            <person name="Zhou Y.K."/>
            <person name="Han B.P."/>
            <person name="Song L.R."/>
            <person name="Shu W.S."/>
        </authorList>
    </citation>
    <scope>NUCLEOTIDE SEQUENCE [LARGE SCALE GENOMIC DNA]</scope>
    <source>
        <strain evidence="5 6">FACHB-288</strain>
    </source>
</reference>
<evidence type="ECO:0000256" key="1">
    <source>
        <dbReference type="ARBA" id="ARBA00022553"/>
    </source>
</evidence>